<keyword evidence="4" id="KW-1003">Cell membrane</keyword>
<dbReference type="NCBIfam" id="TIGR00711">
    <property type="entry name" value="efflux_EmrB"/>
    <property type="match status" value="1"/>
</dbReference>
<evidence type="ECO:0000256" key="2">
    <source>
        <dbReference type="ARBA" id="ARBA00008537"/>
    </source>
</evidence>
<dbReference type="InterPro" id="IPR004638">
    <property type="entry name" value="EmrB-like"/>
</dbReference>
<evidence type="ECO:0000313" key="10">
    <source>
        <dbReference type="EMBL" id="NUU74369.1"/>
    </source>
</evidence>
<keyword evidence="11" id="KW-1185">Reference proteome</keyword>
<evidence type="ECO:0000256" key="4">
    <source>
        <dbReference type="ARBA" id="ARBA00022475"/>
    </source>
</evidence>
<feature type="domain" description="Major facilitator superfamily (MFS) profile" evidence="9">
    <location>
        <begin position="24"/>
        <end position="474"/>
    </location>
</feature>
<dbReference type="Proteomes" id="UP000526125">
    <property type="component" value="Unassembled WGS sequence"/>
</dbReference>
<dbReference type="InterPro" id="IPR020846">
    <property type="entry name" value="MFS_dom"/>
</dbReference>
<feature type="transmembrane region" description="Helical" evidence="8">
    <location>
        <begin position="367"/>
        <end position="392"/>
    </location>
</feature>
<comment type="similarity">
    <text evidence="2">Belongs to the major facilitator superfamily. EmrB family.</text>
</comment>
<dbReference type="PANTHER" id="PTHR42718">
    <property type="entry name" value="MAJOR FACILITATOR SUPERFAMILY MULTIDRUG TRANSPORTER MFSC"/>
    <property type="match status" value="1"/>
</dbReference>
<organism evidence="10 11">
    <name type="scientific">Paenibacillus xylanilyticus</name>
    <dbReference type="NCBI Taxonomy" id="248903"/>
    <lineage>
        <taxon>Bacteria</taxon>
        <taxon>Bacillati</taxon>
        <taxon>Bacillota</taxon>
        <taxon>Bacilli</taxon>
        <taxon>Bacillales</taxon>
        <taxon>Paenibacillaceae</taxon>
        <taxon>Paenibacillus</taxon>
    </lineage>
</organism>
<feature type="transmembrane region" description="Helical" evidence="8">
    <location>
        <begin position="413"/>
        <end position="431"/>
    </location>
</feature>
<dbReference type="PANTHER" id="PTHR42718:SF9">
    <property type="entry name" value="MAJOR FACILITATOR SUPERFAMILY MULTIDRUG TRANSPORTER MFSC"/>
    <property type="match status" value="1"/>
</dbReference>
<dbReference type="InterPro" id="IPR011701">
    <property type="entry name" value="MFS"/>
</dbReference>
<evidence type="ECO:0000256" key="7">
    <source>
        <dbReference type="ARBA" id="ARBA00023136"/>
    </source>
</evidence>
<evidence type="ECO:0000256" key="8">
    <source>
        <dbReference type="SAM" id="Phobius"/>
    </source>
</evidence>
<evidence type="ECO:0000259" key="9">
    <source>
        <dbReference type="PROSITE" id="PS50850"/>
    </source>
</evidence>
<evidence type="ECO:0000256" key="6">
    <source>
        <dbReference type="ARBA" id="ARBA00022989"/>
    </source>
</evidence>
<feature type="transmembrane region" description="Helical" evidence="8">
    <location>
        <begin position="149"/>
        <end position="170"/>
    </location>
</feature>
<feature type="transmembrane region" description="Helical" evidence="8">
    <location>
        <begin position="115"/>
        <end position="137"/>
    </location>
</feature>
<evidence type="ECO:0000313" key="11">
    <source>
        <dbReference type="Proteomes" id="UP000526125"/>
    </source>
</evidence>
<feature type="transmembrane region" description="Helical" evidence="8">
    <location>
        <begin position="90"/>
        <end position="109"/>
    </location>
</feature>
<feature type="transmembrane region" description="Helical" evidence="8">
    <location>
        <begin position="281"/>
        <end position="301"/>
    </location>
</feature>
<keyword evidence="5 8" id="KW-0812">Transmembrane</keyword>
<dbReference type="AlphaFoldDB" id="A0A7Y6BT08"/>
<dbReference type="Gene3D" id="1.20.1720.10">
    <property type="entry name" value="Multidrug resistance protein D"/>
    <property type="match status" value="1"/>
</dbReference>
<feature type="transmembrane region" description="Helical" evidence="8">
    <location>
        <begin position="62"/>
        <end position="81"/>
    </location>
</feature>
<dbReference type="RefSeq" id="WP_175394287.1">
    <property type="nucleotide sequence ID" value="NZ_JABMCB010000142.1"/>
</dbReference>
<sequence>MSQPSLSNESRKEGSFSLLPYLPPLFAIVIGTFMVILDSTAVNVALPTWVIEFGVTLQTMQWAVTAYTLALSAVIPLAGWLSDKLGAKRVFLSSIAFFTLGSILCAFAQTPGQLILFRIVQGLGGGMVSPIGMAMVYRLAPPDKRGSIIGMLGIPMLLAPALGPVLSGWLVEYVSWHWIFWINLPIGLLGIWIGMTHLPAFQAQGNPSLDTVGMILGPTAFACLTYGFSEAGMGLASSRAFLGLSVGAVLLVLFVISCLLQRQPLLELRVFRSAPFTFGILTSWIMQTALFGTVLLFPLLLQQVKQLGPLDTGLHLLPQAVGSMIFMPLAGKWFDRTGVRPPLTLGMLLIAGGLCTMALVGTKQEPAFIMIILFALGSGMGLSMMSLNTYVLNATPPRMVSRVTPLTSASQQVVSSLAIAGFTGYLSSHITTNMEGNMPTTEASIAAFSDTFWMAACIAGLGLVLGLFLKKTQTPVKEHTSMSEMQRKDTAT</sequence>
<feature type="transmembrane region" description="Helical" evidence="8">
    <location>
        <begin position="21"/>
        <end position="42"/>
    </location>
</feature>
<keyword evidence="7 8" id="KW-0472">Membrane</keyword>
<dbReference type="Pfam" id="PF07690">
    <property type="entry name" value="MFS_1"/>
    <property type="match status" value="1"/>
</dbReference>
<dbReference type="GO" id="GO:0022857">
    <property type="term" value="F:transmembrane transporter activity"/>
    <property type="evidence" value="ECO:0007669"/>
    <property type="project" value="InterPro"/>
</dbReference>
<dbReference type="SUPFAM" id="SSF103473">
    <property type="entry name" value="MFS general substrate transporter"/>
    <property type="match status" value="1"/>
</dbReference>
<name>A0A7Y6BT08_9BACL</name>
<dbReference type="GO" id="GO:0005886">
    <property type="term" value="C:plasma membrane"/>
    <property type="evidence" value="ECO:0007669"/>
    <property type="project" value="UniProtKB-SubCell"/>
</dbReference>
<feature type="transmembrane region" description="Helical" evidence="8">
    <location>
        <begin position="240"/>
        <end position="260"/>
    </location>
</feature>
<feature type="transmembrane region" description="Helical" evidence="8">
    <location>
        <begin position="343"/>
        <end position="361"/>
    </location>
</feature>
<dbReference type="PRINTS" id="PR01036">
    <property type="entry name" value="TCRTETB"/>
</dbReference>
<reference evidence="10 11" key="1">
    <citation type="submission" date="2020-05" db="EMBL/GenBank/DDBJ databases">
        <title>Genome Sequencing of Type Strains.</title>
        <authorList>
            <person name="Lemaire J.F."/>
            <person name="Inderbitzin P."/>
            <person name="Gregorio O.A."/>
            <person name="Collins S.B."/>
            <person name="Wespe N."/>
            <person name="Knight-Connoni V."/>
        </authorList>
    </citation>
    <scope>NUCLEOTIDE SEQUENCE [LARGE SCALE GENOMIC DNA]</scope>
    <source>
        <strain evidence="10 11">LMG 21957</strain>
    </source>
</reference>
<proteinExistence type="inferred from homology"/>
<dbReference type="EMBL" id="JABMCB010000142">
    <property type="protein sequence ID" value="NUU74369.1"/>
    <property type="molecule type" value="Genomic_DNA"/>
</dbReference>
<dbReference type="PROSITE" id="PS50850">
    <property type="entry name" value="MFS"/>
    <property type="match status" value="1"/>
</dbReference>
<feature type="transmembrane region" description="Helical" evidence="8">
    <location>
        <begin position="207"/>
        <end position="228"/>
    </location>
</feature>
<dbReference type="Gene3D" id="1.20.1250.20">
    <property type="entry name" value="MFS general substrate transporter like domains"/>
    <property type="match status" value="1"/>
</dbReference>
<feature type="transmembrane region" description="Helical" evidence="8">
    <location>
        <begin position="451"/>
        <end position="469"/>
    </location>
</feature>
<evidence type="ECO:0000256" key="5">
    <source>
        <dbReference type="ARBA" id="ARBA00022692"/>
    </source>
</evidence>
<keyword evidence="6 8" id="KW-1133">Transmembrane helix</keyword>
<dbReference type="InterPro" id="IPR036259">
    <property type="entry name" value="MFS_trans_sf"/>
</dbReference>
<feature type="transmembrane region" description="Helical" evidence="8">
    <location>
        <begin position="176"/>
        <end position="195"/>
    </location>
</feature>
<comment type="caution">
    <text evidence="10">The sequence shown here is derived from an EMBL/GenBank/DDBJ whole genome shotgun (WGS) entry which is preliminary data.</text>
</comment>
<accession>A0A7Y6BT08</accession>
<protein>
    <submittedName>
        <fullName evidence="10">Multidrug efflux MFS transporter</fullName>
    </submittedName>
</protein>
<gene>
    <name evidence="10" type="ORF">HP552_03710</name>
</gene>
<evidence type="ECO:0000256" key="3">
    <source>
        <dbReference type="ARBA" id="ARBA00022448"/>
    </source>
</evidence>
<comment type="subcellular location">
    <subcellularLocation>
        <location evidence="1">Cell membrane</location>
        <topology evidence="1">Multi-pass membrane protein</topology>
    </subcellularLocation>
</comment>
<keyword evidence="3" id="KW-0813">Transport</keyword>
<dbReference type="CDD" id="cd17503">
    <property type="entry name" value="MFS_LmrB_MDR_like"/>
    <property type="match status" value="1"/>
</dbReference>
<evidence type="ECO:0000256" key="1">
    <source>
        <dbReference type="ARBA" id="ARBA00004651"/>
    </source>
</evidence>